<feature type="transmembrane region" description="Helical" evidence="1">
    <location>
        <begin position="7"/>
        <end position="25"/>
    </location>
</feature>
<dbReference type="EMBL" id="BMHB01000001">
    <property type="protein sequence ID" value="GGI15210.1"/>
    <property type="molecule type" value="Genomic_DNA"/>
</dbReference>
<name>A0A8J3AM04_9BACI</name>
<organism evidence="2 3">
    <name type="scientific">Gottfriedia solisilvae</name>
    <dbReference type="NCBI Taxonomy" id="1516104"/>
    <lineage>
        <taxon>Bacteria</taxon>
        <taxon>Bacillati</taxon>
        <taxon>Bacillota</taxon>
        <taxon>Bacilli</taxon>
        <taxon>Bacillales</taxon>
        <taxon>Bacillaceae</taxon>
        <taxon>Gottfriedia</taxon>
    </lineage>
</organism>
<protein>
    <submittedName>
        <fullName evidence="2">Uncharacterized protein</fullName>
    </submittedName>
</protein>
<gene>
    <name evidence="2" type="ORF">GCM10007380_26830</name>
</gene>
<dbReference type="RefSeq" id="WP_087999861.1">
    <property type="nucleotide sequence ID" value="NZ_BMHB01000001.1"/>
</dbReference>
<proteinExistence type="predicted"/>
<sequence length="251" mass="30131">MLKNKKIIFGLSLLLIAFIVIYWFYLSKPTVFYSETRLKKIISNTYEGEYAKEIQDIIFIDQKHVFVPYISKENGYGVSFWKWQHHKWKIVNIIDKAGTPRLWKIKPNDPSSYVMFWNYNPVDQVNEMKFRLIRERNYMMSNGNVYYAPEIFLEQRISLHKKTYGFFKYPSKWSKIQKLEAEAGTKQNLFFLQEHGYPSTLSISMTTYDKNGKEVFPEESVNGNDYIVEDDLFEYIMYADDKDFVDRDRNY</sequence>
<comment type="caution">
    <text evidence="2">The sequence shown here is derived from an EMBL/GenBank/DDBJ whole genome shotgun (WGS) entry which is preliminary data.</text>
</comment>
<keyword evidence="3" id="KW-1185">Reference proteome</keyword>
<keyword evidence="1" id="KW-0472">Membrane</keyword>
<evidence type="ECO:0000313" key="3">
    <source>
        <dbReference type="Proteomes" id="UP000626244"/>
    </source>
</evidence>
<evidence type="ECO:0000313" key="2">
    <source>
        <dbReference type="EMBL" id="GGI15210.1"/>
    </source>
</evidence>
<accession>A0A8J3AM04</accession>
<dbReference type="Proteomes" id="UP000626244">
    <property type="component" value="Unassembled WGS sequence"/>
</dbReference>
<reference evidence="3" key="1">
    <citation type="journal article" date="2019" name="Int. J. Syst. Evol. Microbiol.">
        <title>The Global Catalogue of Microorganisms (GCM) 10K type strain sequencing project: providing services to taxonomists for standard genome sequencing and annotation.</title>
        <authorList>
            <consortium name="The Broad Institute Genomics Platform"/>
            <consortium name="The Broad Institute Genome Sequencing Center for Infectious Disease"/>
            <person name="Wu L."/>
            <person name="Ma J."/>
        </authorList>
    </citation>
    <scope>NUCLEOTIDE SEQUENCE [LARGE SCALE GENOMIC DNA]</scope>
    <source>
        <strain evidence="3">CGMCC 1.14993</strain>
    </source>
</reference>
<dbReference type="AlphaFoldDB" id="A0A8J3AM04"/>
<keyword evidence="1" id="KW-1133">Transmembrane helix</keyword>
<dbReference type="OrthoDB" id="2452975at2"/>
<evidence type="ECO:0000256" key="1">
    <source>
        <dbReference type="SAM" id="Phobius"/>
    </source>
</evidence>
<keyword evidence="1" id="KW-0812">Transmembrane</keyword>